<keyword evidence="8" id="KW-1185">Reference proteome</keyword>
<keyword evidence="3 5" id="KW-0697">Rotamase</keyword>
<dbReference type="PIRSF" id="PIRSF001467">
    <property type="entry name" value="Peptidylpro_ismrse"/>
    <property type="match status" value="1"/>
</dbReference>
<comment type="similarity">
    <text evidence="2 5">Belongs to the cyclophilin-type PPIase family.</text>
</comment>
<accession>A0ABT4VDY2</accession>
<feature type="domain" description="PPIase cyclophilin-type" evidence="6">
    <location>
        <begin position="15"/>
        <end position="148"/>
    </location>
</feature>
<proteinExistence type="inferred from homology"/>
<dbReference type="InterPro" id="IPR044666">
    <property type="entry name" value="Cyclophilin_A-like"/>
</dbReference>
<comment type="caution">
    <text evidence="7">The sequence shown here is derived from an EMBL/GenBank/DDBJ whole genome shotgun (WGS) entry which is preliminary data.</text>
</comment>
<evidence type="ECO:0000259" key="6">
    <source>
        <dbReference type="PROSITE" id="PS50072"/>
    </source>
</evidence>
<comment type="function">
    <text evidence="1 5">PPIases accelerate the folding of proteins. It catalyzes the cis-trans isomerization of proline imidic peptide bonds in oligopeptides.</text>
</comment>
<evidence type="ECO:0000313" key="8">
    <source>
        <dbReference type="Proteomes" id="UP001210261"/>
    </source>
</evidence>
<name>A0ABT4VDY2_9HELI</name>
<dbReference type="PANTHER" id="PTHR45625:SF4">
    <property type="entry name" value="PEPTIDYLPROLYL ISOMERASE DOMAIN AND WD REPEAT-CONTAINING PROTEIN 1"/>
    <property type="match status" value="1"/>
</dbReference>
<dbReference type="InterPro" id="IPR020892">
    <property type="entry name" value="Cyclophilin-type_PPIase_CS"/>
</dbReference>
<dbReference type="Pfam" id="PF00160">
    <property type="entry name" value="Pro_isomerase"/>
    <property type="match status" value="1"/>
</dbReference>
<gene>
    <name evidence="7" type="ORF">PF021_03990</name>
</gene>
<evidence type="ECO:0000313" key="7">
    <source>
        <dbReference type="EMBL" id="MDA3968832.1"/>
    </source>
</evidence>
<evidence type="ECO:0000256" key="5">
    <source>
        <dbReference type="RuleBase" id="RU363019"/>
    </source>
</evidence>
<comment type="catalytic activity">
    <reaction evidence="5">
        <text>[protein]-peptidylproline (omega=180) = [protein]-peptidylproline (omega=0)</text>
        <dbReference type="Rhea" id="RHEA:16237"/>
        <dbReference type="Rhea" id="RHEA-COMP:10747"/>
        <dbReference type="Rhea" id="RHEA-COMP:10748"/>
        <dbReference type="ChEBI" id="CHEBI:83833"/>
        <dbReference type="ChEBI" id="CHEBI:83834"/>
        <dbReference type="EC" id="5.2.1.8"/>
    </reaction>
</comment>
<dbReference type="Proteomes" id="UP001210261">
    <property type="component" value="Unassembled WGS sequence"/>
</dbReference>
<keyword evidence="4 5" id="KW-0413">Isomerase</keyword>
<organism evidence="7 8">
    <name type="scientific">Helicobacter ibis</name>
    <dbReference type="NCBI Taxonomy" id="2962633"/>
    <lineage>
        <taxon>Bacteria</taxon>
        <taxon>Pseudomonadati</taxon>
        <taxon>Campylobacterota</taxon>
        <taxon>Epsilonproteobacteria</taxon>
        <taxon>Campylobacterales</taxon>
        <taxon>Helicobacteraceae</taxon>
        <taxon>Helicobacter</taxon>
    </lineage>
</organism>
<dbReference type="CDD" id="cd00317">
    <property type="entry name" value="cyclophilin"/>
    <property type="match status" value="1"/>
</dbReference>
<dbReference type="InterPro" id="IPR029000">
    <property type="entry name" value="Cyclophilin-like_dom_sf"/>
</dbReference>
<dbReference type="EC" id="5.2.1.8" evidence="5"/>
<dbReference type="SUPFAM" id="SSF50891">
    <property type="entry name" value="Cyclophilin-like"/>
    <property type="match status" value="1"/>
</dbReference>
<protein>
    <recommendedName>
        <fullName evidence="5">Peptidyl-prolyl cis-trans isomerase</fullName>
        <shortName evidence="5">PPIase</shortName>
        <ecNumber evidence="5">5.2.1.8</ecNumber>
    </recommendedName>
</protein>
<dbReference type="InterPro" id="IPR024936">
    <property type="entry name" value="Cyclophilin-type_PPIase"/>
</dbReference>
<sequence>MELKEFNTSKEELEKLKYAIISTENGDMIFELLTQEAPNTIANFASLANSGFYNNLNFHRVIKGFVAQGGCPNGDGRGGPGYRIKCECQNNTSKHLAGTLSMAHAGKDTGGSQFFICFAPQPHLDGMHTIFGQIKDKESLQVLSKIKQNDKIIKIKIVETIEGKDS</sequence>
<dbReference type="GO" id="GO:0016853">
    <property type="term" value="F:isomerase activity"/>
    <property type="evidence" value="ECO:0007669"/>
    <property type="project" value="UniProtKB-KW"/>
</dbReference>
<dbReference type="PANTHER" id="PTHR45625">
    <property type="entry name" value="PEPTIDYL-PROLYL CIS-TRANS ISOMERASE-RELATED"/>
    <property type="match status" value="1"/>
</dbReference>
<evidence type="ECO:0000256" key="1">
    <source>
        <dbReference type="ARBA" id="ARBA00002388"/>
    </source>
</evidence>
<evidence type="ECO:0000256" key="2">
    <source>
        <dbReference type="ARBA" id="ARBA00007365"/>
    </source>
</evidence>
<dbReference type="EMBL" id="JAQHXR010000002">
    <property type="protein sequence ID" value="MDA3968832.1"/>
    <property type="molecule type" value="Genomic_DNA"/>
</dbReference>
<dbReference type="PRINTS" id="PR00153">
    <property type="entry name" value="CSAPPISMRASE"/>
</dbReference>
<dbReference type="PROSITE" id="PS50072">
    <property type="entry name" value="CSA_PPIASE_2"/>
    <property type="match status" value="1"/>
</dbReference>
<dbReference type="PROSITE" id="PS00170">
    <property type="entry name" value="CSA_PPIASE_1"/>
    <property type="match status" value="1"/>
</dbReference>
<dbReference type="RefSeq" id="WP_271021127.1">
    <property type="nucleotide sequence ID" value="NZ_JAQHXR010000002.1"/>
</dbReference>
<evidence type="ECO:0000256" key="4">
    <source>
        <dbReference type="ARBA" id="ARBA00023235"/>
    </source>
</evidence>
<reference evidence="7 8" key="1">
    <citation type="submission" date="2023-01" db="EMBL/GenBank/DDBJ databases">
        <title>Description of Helicobacter ibis sp. nov. isolated from faecal droppings of black-faced ibis (Theristicus melanopis).</title>
        <authorList>
            <person name="Lopez-Cantillo M."/>
            <person name="Vidal-Veuthey B."/>
            <person name="Mella A."/>
            <person name="De La Haba R."/>
            <person name="Collado L."/>
        </authorList>
    </citation>
    <scope>NUCLEOTIDE SEQUENCE [LARGE SCALE GENOMIC DNA]</scope>
    <source>
        <strain evidence="7 8">A82</strain>
    </source>
</reference>
<dbReference type="InterPro" id="IPR002130">
    <property type="entry name" value="Cyclophilin-type_PPIase_dom"/>
</dbReference>
<evidence type="ECO:0000256" key="3">
    <source>
        <dbReference type="ARBA" id="ARBA00023110"/>
    </source>
</evidence>
<dbReference type="Gene3D" id="2.40.100.10">
    <property type="entry name" value="Cyclophilin-like"/>
    <property type="match status" value="1"/>
</dbReference>